<gene>
    <name evidence="2" type="ORF">ACAOBT_LOCUS890</name>
</gene>
<evidence type="ECO:0000256" key="1">
    <source>
        <dbReference type="SAM" id="MobiDB-lite"/>
    </source>
</evidence>
<comment type="caution">
    <text evidence="2">The sequence shown here is derived from an EMBL/GenBank/DDBJ whole genome shotgun (WGS) entry which is preliminary data.</text>
</comment>
<feature type="compositionally biased region" description="Low complexity" evidence="1">
    <location>
        <begin position="16"/>
        <end position="27"/>
    </location>
</feature>
<feature type="compositionally biased region" description="Polar residues" evidence="1">
    <location>
        <begin position="28"/>
        <end position="74"/>
    </location>
</feature>
<evidence type="ECO:0008006" key="4">
    <source>
        <dbReference type="Google" id="ProtNLM"/>
    </source>
</evidence>
<organism evidence="2 3">
    <name type="scientific">Acanthoscelides obtectus</name>
    <name type="common">Bean weevil</name>
    <name type="synonym">Bruchus obtectus</name>
    <dbReference type="NCBI Taxonomy" id="200917"/>
    <lineage>
        <taxon>Eukaryota</taxon>
        <taxon>Metazoa</taxon>
        <taxon>Ecdysozoa</taxon>
        <taxon>Arthropoda</taxon>
        <taxon>Hexapoda</taxon>
        <taxon>Insecta</taxon>
        <taxon>Pterygota</taxon>
        <taxon>Neoptera</taxon>
        <taxon>Endopterygota</taxon>
        <taxon>Coleoptera</taxon>
        <taxon>Polyphaga</taxon>
        <taxon>Cucujiformia</taxon>
        <taxon>Chrysomeloidea</taxon>
        <taxon>Chrysomelidae</taxon>
        <taxon>Bruchinae</taxon>
        <taxon>Bruchini</taxon>
        <taxon>Acanthoscelides</taxon>
    </lineage>
</organism>
<evidence type="ECO:0000313" key="2">
    <source>
        <dbReference type="EMBL" id="CAH1955085.1"/>
    </source>
</evidence>
<dbReference type="Proteomes" id="UP001152888">
    <property type="component" value="Unassembled WGS sequence"/>
</dbReference>
<keyword evidence="3" id="KW-1185">Reference proteome</keyword>
<reference evidence="2" key="1">
    <citation type="submission" date="2022-03" db="EMBL/GenBank/DDBJ databases">
        <authorList>
            <person name="Sayadi A."/>
        </authorList>
    </citation>
    <scope>NUCLEOTIDE SEQUENCE</scope>
</reference>
<feature type="region of interest" description="Disordered" evidence="1">
    <location>
        <begin position="1"/>
        <end position="74"/>
    </location>
</feature>
<feature type="compositionally biased region" description="Polar residues" evidence="1">
    <location>
        <begin position="1"/>
        <end position="15"/>
    </location>
</feature>
<dbReference type="EMBL" id="CAKOFQ010006658">
    <property type="protein sequence ID" value="CAH1955085.1"/>
    <property type="molecule type" value="Genomic_DNA"/>
</dbReference>
<proteinExistence type="predicted"/>
<evidence type="ECO:0000313" key="3">
    <source>
        <dbReference type="Proteomes" id="UP001152888"/>
    </source>
</evidence>
<dbReference type="AlphaFoldDB" id="A0A9P0JL00"/>
<dbReference type="OrthoDB" id="5984255at2759"/>
<accession>A0A9P0JL00</accession>
<name>A0A9P0JL00_ACAOB</name>
<sequence length="126" mass="14383">MSPQKENNNRSDNAYSQSTIQESSQQIVNTHIHQPSTSGNKVRSTFSTPSSTTLQSKKNTNNRLKYAKNSGTNSMDDKFLEIERAKFEILSQHKNREDSDSKRQFLLSLLPFLKAVPQNRQIVNIL</sequence>
<protein>
    <recommendedName>
        <fullName evidence="4">BESS domain-containing protein</fullName>
    </recommendedName>
</protein>